<evidence type="ECO:0000313" key="3">
    <source>
        <dbReference type="Proteomes" id="UP000074561"/>
    </source>
</evidence>
<evidence type="ECO:0000259" key="1">
    <source>
        <dbReference type="Pfam" id="PF14472"/>
    </source>
</evidence>
<gene>
    <name evidence="2" type="ORF">CPter91_3932</name>
</gene>
<proteinExistence type="predicted"/>
<name>A0A127Q883_9BURK</name>
<dbReference type="Pfam" id="PF14472">
    <property type="entry name" value="DUF4429"/>
    <property type="match status" value="1"/>
</dbReference>
<feature type="domain" description="DUF4429" evidence="1">
    <location>
        <begin position="15"/>
        <end position="100"/>
    </location>
</feature>
<sequence length="219" mass="23023">MQVRGVNGQVTLLSDRIQIKRAGAMARLTQARNGGKDILLTELSGVRIQLPNLLSNGYIRFFLVNGEAVDASLIRAASDANTILFSSRQLSRFTLLKSAIEKKIAAGQPAPMLLLPAPALPETAIPELVIAEPAVPGPEISEPASAESATLEPAIAASVITTPVIASPAIAAPAVAAPGLPAGRPPVDFDQLDRIAEQYKQGLISRAEWVATKRKLLGL</sequence>
<dbReference type="InterPro" id="IPR027860">
    <property type="entry name" value="DUF4429"/>
</dbReference>
<organism evidence="2 3">
    <name type="scientific">Collimonas pratensis</name>
    <dbReference type="NCBI Taxonomy" id="279113"/>
    <lineage>
        <taxon>Bacteria</taxon>
        <taxon>Pseudomonadati</taxon>
        <taxon>Pseudomonadota</taxon>
        <taxon>Betaproteobacteria</taxon>
        <taxon>Burkholderiales</taxon>
        <taxon>Oxalobacteraceae</taxon>
        <taxon>Collimonas</taxon>
    </lineage>
</organism>
<reference evidence="2 3" key="1">
    <citation type="submission" date="2015-11" db="EMBL/GenBank/DDBJ databases">
        <title>Exploring the genomic traits of fungus-feeding bacterial genus Collimonas.</title>
        <authorList>
            <person name="Song C."/>
            <person name="Schmidt R."/>
            <person name="de Jager V."/>
            <person name="Krzyzanowska D."/>
            <person name="Jongedijk E."/>
            <person name="Cankar K."/>
            <person name="Beekwilder J."/>
            <person name="van Veen A."/>
            <person name="de Boer W."/>
            <person name="van Veen J.A."/>
            <person name="Garbeva P."/>
        </authorList>
    </citation>
    <scope>NUCLEOTIDE SEQUENCE [LARGE SCALE GENOMIC DNA]</scope>
    <source>
        <strain evidence="2 3">Ter91</strain>
    </source>
</reference>
<dbReference type="AlphaFoldDB" id="A0A127Q883"/>
<protein>
    <recommendedName>
        <fullName evidence="1">DUF4429 domain-containing protein</fullName>
    </recommendedName>
</protein>
<evidence type="ECO:0000313" key="2">
    <source>
        <dbReference type="EMBL" id="AMP06253.1"/>
    </source>
</evidence>
<dbReference type="EMBL" id="CP013234">
    <property type="protein sequence ID" value="AMP06253.1"/>
    <property type="molecule type" value="Genomic_DNA"/>
</dbReference>
<dbReference type="KEGG" id="cpra:CPter91_3932"/>
<dbReference type="RefSeq" id="WP_061942634.1">
    <property type="nucleotide sequence ID" value="NZ_CP013234.1"/>
</dbReference>
<dbReference type="Proteomes" id="UP000074561">
    <property type="component" value="Chromosome"/>
</dbReference>
<accession>A0A127Q883</accession>
<dbReference type="PATRIC" id="fig|279113.9.peg.3901"/>
<dbReference type="OrthoDB" id="5996503at2"/>